<keyword evidence="5" id="KW-0472">Membrane</keyword>
<dbReference type="OrthoDB" id="2017960at2759"/>
<evidence type="ECO:0000313" key="9">
    <source>
        <dbReference type="Proteomes" id="UP000664859"/>
    </source>
</evidence>
<dbReference type="GO" id="GO:0005886">
    <property type="term" value="C:plasma membrane"/>
    <property type="evidence" value="ECO:0007669"/>
    <property type="project" value="UniProtKB-SubCell"/>
</dbReference>
<dbReference type="Proteomes" id="UP000664859">
    <property type="component" value="Unassembled WGS sequence"/>
</dbReference>
<sequence>MKGGDGGLKLKQSRRDSDSNSSKHNKTRDAVPSAPLDLSISSKSGFLHQRSGQYGAVRHEKHHDEEQQQHPGDELQTVPIPRLASAWQARCLLLVASALYGSNYTFVKLLENSLEPCTAAALRFTIAAIVFAPALRGSTKKVLRDGAEVGFWHALGYCAQSVALTTTTASKSAFICSLAVVFVLILDSLFARPPQTPFDGPLAETLSPASPPLPPPLPPPLAIRGLPHFWPWLASRAWSSAALSPPALATRGRLRSLCASAWGSGAWHRVGGALLYTGLVSTAVTTGMETVALESLTAAESTVIFSTEPLWGAAVAVALLGETTGLNTAAGAALILCACLWSTIAPQAVVRGAAIGGGLVGTAALLDNAAQSAARAAAAVGELLSELMYIKLP</sequence>
<keyword evidence="2" id="KW-1003">Cell membrane</keyword>
<dbReference type="Pfam" id="PF00892">
    <property type="entry name" value="EamA"/>
    <property type="match status" value="2"/>
</dbReference>
<comment type="caution">
    <text evidence="8">The sequence shown here is derived from an EMBL/GenBank/DDBJ whole genome shotgun (WGS) entry which is preliminary data.</text>
</comment>
<feature type="domain" description="EamA" evidence="7">
    <location>
        <begin position="91"/>
        <end position="192"/>
    </location>
</feature>
<comment type="subcellular location">
    <subcellularLocation>
        <location evidence="1">Cell membrane</location>
        <topology evidence="1">Multi-pass membrane protein</topology>
    </subcellularLocation>
</comment>
<evidence type="ECO:0000256" key="2">
    <source>
        <dbReference type="ARBA" id="ARBA00022475"/>
    </source>
</evidence>
<keyword evidence="9" id="KW-1185">Reference proteome</keyword>
<dbReference type="InterPro" id="IPR000620">
    <property type="entry name" value="EamA_dom"/>
</dbReference>
<organism evidence="8 9">
    <name type="scientific">Tribonema minus</name>
    <dbReference type="NCBI Taxonomy" id="303371"/>
    <lineage>
        <taxon>Eukaryota</taxon>
        <taxon>Sar</taxon>
        <taxon>Stramenopiles</taxon>
        <taxon>Ochrophyta</taxon>
        <taxon>PX clade</taxon>
        <taxon>Xanthophyceae</taxon>
        <taxon>Tribonematales</taxon>
        <taxon>Tribonemataceae</taxon>
        <taxon>Tribonema</taxon>
    </lineage>
</organism>
<keyword evidence="4" id="KW-1133">Transmembrane helix</keyword>
<dbReference type="InterPro" id="IPR051258">
    <property type="entry name" value="Diverse_Substrate_Transporter"/>
</dbReference>
<feature type="region of interest" description="Disordered" evidence="6">
    <location>
        <begin position="1"/>
        <end position="46"/>
    </location>
</feature>
<dbReference type="EMBL" id="JAFCMP010000514">
    <property type="protein sequence ID" value="KAG5178530.1"/>
    <property type="molecule type" value="Genomic_DNA"/>
</dbReference>
<reference evidence="8" key="1">
    <citation type="submission" date="2021-02" db="EMBL/GenBank/DDBJ databases">
        <title>First Annotated Genome of the Yellow-green Alga Tribonema minus.</title>
        <authorList>
            <person name="Mahan K.M."/>
        </authorList>
    </citation>
    <scope>NUCLEOTIDE SEQUENCE</scope>
    <source>
        <strain evidence="8">UTEX B ZZ1240</strain>
    </source>
</reference>
<dbReference type="AlphaFoldDB" id="A0A835YNJ2"/>
<dbReference type="PANTHER" id="PTHR42920">
    <property type="entry name" value="OS03G0707200 PROTEIN-RELATED"/>
    <property type="match status" value="1"/>
</dbReference>
<gene>
    <name evidence="8" type="ORF">JKP88DRAFT_261317</name>
</gene>
<name>A0A835YNJ2_9STRA</name>
<evidence type="ECO:0000256" key="3">
    <source>
        <dbReference type="ARBA" id="ARBA00022692"/>
    </source>
</evidence>
<evidence type="ECO:0000256" key="1">
    <source>
        <dbReference type="ARBA" id="ARBA00004651"/>
    </source>
</evidence>
<evidence type="ECO:0000256" key="5">
    <source>
        <dbReference type="ARBA" id="ARBA00023136"/>
    </source>
</evidence>
<dbReference type="InterPro" id="IPR037185">
    <property type="entry name" value="EmrE-like"/>
</dbReference>
<accession>A0A835YNJ2</accession>
<feature type="domain" description="EamA" evidence="7">
    <location>
        <begin position="248"/>
        <end position="342"/>
    </location>
</feature>
<evidence type="ECO:0000259" key="7">
    <source>
        <dbReference type="Pfam" id="PF00892"/>
    </source>
</evidence>
<evidence type="ECO:0000256" key="4">
    <source>
        <dbReference type="ARBA" id="ARBA00022989"/>
    </source>
</evidence>
<keyword evidence="3" id="KW-0812">Transmembrane</keyword>
<protein>
    <recommendedName>
        <fullName evidence="7">EamA domain-containing protein</fullName>
    </recommendedName>
</protein>
<evidence type="ECO:0000256" key="6">
    <source>
        <dbReference type="SAM" id="MobiDB-lite"/>
    </source>
</evidence>
<proteinExistence type="predicted"/>
<dbReference type="PANTHER" id="PTHR42920:SF5">
    <property type="entry name" value="EAMA DOMAIN-CONTAINING PROTEIN"/>
    <property type="match status" value="1"/>
</dbReference>
<dbReference type="SUPFAM" id="SSF103481">
    <property type="entry name" value="Multidrug resistance efflux transporter EmrE"/>
    <property type="match status" value="1"/>
</dbReference>
<evidence type="ECO:0000313" key="8">
    <source>
        <dbReference type="EMBL" id="KAG5178530.1"/>
    </source>
</evidence>